<dbReference type="OrthoDB" id="2579025at2759"/>
<organism evidence="1 2">
    <name type="scientific">Aspergillus steynii IBT 23096</name>
    <dbReference type="NCBI Taxonomy" id="1392250"/>
    <lineage>
        <taxon>Eukaryota</taxon>
        <taxon>Fungi</taxon>
        <taxon>Dikarya</taxon>
        <taxon>Ascomycota</taxon>
        <taxon>Pezizomycotina</taxon>
        <taxon>Eurotiomycetes</taxon>
        <taxon>Eurotiomycetidae</taxon>
        <taxon>Eurotiales</taxon>
        <taxon>Aspergillaceae</taxon>
        <taxon>Aspergillus</taxon>
        <taxon>Aspergillus subgen. Circumdati</taxon>
    </lineage>
</organism>
<accession>A0A2I2G1N0</accession>
<reference evidence="1 2" key="1">
    <citation type="submission" date="2016-12" db="EMBL/GenBank/DDBJ databases">
        <title>The genomes of Aspergillus section Nigri reveals drivers in fungal speciation.</title>
        <authorList>
            <consortium name="DOE Joint Genome Institute"/>
            <person name="Vesth T.C."/>
            <person name="Nybo J."/>
            <person name="Theobald S."/>
            <person name="Brandl J."/>
            <person name="Frisvad J.C."/>
            <person name="Nielsen K.F."/>
            <person name="Lyhne E.K."/>
            <person name="Kogle M.E."/>
            <person name="Kuo A."/>
            <person name="Riley R."/>
            <person name="Clum A."/>
            <person name="Nolan M."/>
            <person name="Lipzen A."/>
            <person name="Salamov A."/>
            <person name="Henrissat B."/>
            <person name="Wiebenga A."/>
            <person name="De Vries R.P."/>
            <person name="Grigoriev I.V."/>
            <person name="Mortensen U.H."/>
            <person name="Andersen M.R."/>
            <person name="Baker S.E."/>
        </authorList>
    </citation>
    <scope>NUCLEOTIDE SEQUENCE [LARGE SCALE GENOMIC DNA]</scope>
    <source>
        <strain evidence="1 2">IBT 23096</strain>
    </source>
</reference>
<name>A0A2I2G1N0_9EURO</name>
<sequence length="152" mass="17404">MTLSRFSMERDVNWLNSPRVLESSIERLKTIKALDLDTALDFHDCLHKCMAKSLGELAKALEPHRPLFLEEPLFSEHPDNIKSLSGLVSCPIALSVRTARQPLRRETRRMSELRRIVVMVNTYDVALAPRFFLGMNLGIQYNQEAGEYDITS</sequence>
<dbReference type="EMBL" id="MSFO01000006">
    <property type="protein sequence ID" value="PLB46776.1"/>
    <property type="molecule type" value="Genomic_DNA"/>
</dbReference>
<dbReference type="RefSeq" id="XP_024702078.1">
    <property type="nucleotide sequence ID" value="XM_024853492.1"/>
</dbReference>
<protein>
    <submittedName>
        <fullName evidence="1">Uncharacterized protein</fullName>
    </submittedName>
</protein>
<keyword evidence="2" id="KW-1185">Reference proteome</keyword>
<comment type="caution">
    <text evidence="1">The sequence shown here is derived from an EMBL/GenBank/DDBJ whole genome shotgun (WGS) entry which is preliminary data.</text>
</comment>
<gene>
    <name evidence="1" type="ORF">P170DRAFT_477645</name>
</gene>
<dbReference type="Gene3D" id="3.20.20.120">
    <property type="entry name" value="Enolase-like C-terminal domain"/>
    <property type="match status" value="1"/>
</dbReference>
<dbReference type="VEuPathDB" id="FungiDB:P170DRAFT_477645"/>
<dbReference type="InterPro" id="IPR036849">
    <property type="entry name" value="Enolase-like_C_sf"/>
</dbReference>
<dbReference type="Proteomes" id="UP000234275">
    <property type="component" value="Unassembled WGS sequence"/>
</dbReference>
<proteinExistence type="predicted"/>
<evidence type="ECO:0000313" key="2">
    <source>
        <dbReference type="Proteomes" id="UP000234275"/>
    </source>
</evidence>
<dbReference type="SUPFAM" id="SSF51604">
    <property type="entry name" value="Enolase C-terminal domain-like"/>
    <property type="match status" value="1"/>
</dbReference>
<dbReference type="AlphaFoldDB" id="A0A2I2G1N0"/>
<dbReference type="STRING" id="1392250.A0A2I2G1N0"/>
<dbReference type="GeneID" id="36561190"/>
<evidence type="ECO:0000313" key="1">
    <source>
        <dbReference type="EMBL" id="PLB46776.1"/>
    </source>
</evidence>